<dbReference type="InterPro" id="IPR036179">
    <property type="entry name" value="Ig-like_dom_sf"/>
</dbReference>
<comment type="caution">
    <text evidence="7">The sequence shown here is derived from an EMBL/GenBank/DDBJ whole genome shotgun (WGS) entry which is preliminary data.</text>
</comment>
<reference evidence="7" key="2">
    <citation type="submission" date="2020-11" db="EMBL/GenBank/DDBJ databases">
        <authorList>
            <person name="McCartney M.A."/>
            <person name="Auch B."/>
            <person name="Kono T."/>
            <person name="Mallez S."/>
            <person name="Becker A."/>
            <person name="Gohl D.M."/>
            <person name="Silverstein K.A.T."/>
            <person name="Koren S."/>
            <person name="Bechman K.B."/>
            <person name="Herman A."/>
            <person name="Abrahante J.E."/>
            <person name="Garbe J."/>
        </authorList>
    </citation>
    <scope>NUCLEOTIDE SEQUENCE</scope>
    <source>
        <strain evidence="7">Duluth1</strain>
        <tissue evidence="7">Whole animal</tissue>
    </source>
</reference>
<gene>
    <name evidence="7" type="ORF">DPMN_134905</name>
</gene>
<dbReference type="InterPro" id="IPR051275">
    <property type="entry name" value="Cell_adhesion_signaling"/>
</dbReference>
<sequence>MTEVLLIVPITKLEISPKLDPISLIVNRTVQVTCASDFGRPTPVIDRFMDSATNDESDDVNITHLSEVTTMSDNVTISTLTVKPYNPDHNTRLYCSGNNGGSRVFSSMKPSINILFGPSQPEFNFNGSVVGGSIVALSGKSLLLTCTSIAYPSPSFTWTYPGGTTTGQNVVITSIDTMHEGNYTCSARNTMTPSIGSVRSETSNALIFVQVNVPIMYVEIVTPESKIVFL</sequence>
<keyword evidence="5" id="KW-0393">Immunoglobulin domain</keyword>
<evidence type="ECO:0000256" key="1">
    <source>
        <dbReference type="ARBA" id="ARBA00004479"/>
    </source>
</evidence>
<evidence type="ECO:0000259" key="6">
    <source>
        <dbReference type="PROSITE" id="PS50835"/>
    </source>
</evidence>
<dbReference type="InterPro" id="IPR007110">
    <property type="entry name" value="Ig-like_dom"/>
</dbReference>
<keyword evidence="8" id="KW-1185">Reference proteome</keyword>
<dbReference type="SUPFAM" id="SSF48726">
    <property type="entry name" value="Immunoglobulin"/>
    <property type="match status" value="2"/>
</dbReference>
<evidence type="ECO:0000256" key="5">
    <source>
        <dbReference type="ARBA" id="ARBA00023319"/>
    </source>
</evidence>
<keyword evidence="3" id="KW-1015">Disulfide bond</keyword>
<dbReference type="InterPro" id="IPR013162">
    <property type="entry name" value="CD80_C2-set"/>
</dbReference>
<dbReference type="GO" id="GO:0005911">
    <property type="term" value="C:cell-cell junction"/>
    <property type="evidence" value="ECO:0007669"/>
    <property type="project" value="TreeGrafter"/>
</dbReference>
<dbReference type="SMART" id="SM00408">
    <property type="entry name" value="IGc2"/>
    <property type="match status" value="1"/>
</dbReference>
<keyword evidence="4" id="KW-0325">Glycoprotein</keyword>
<dbReference type="InterPro" id="IPR013783">
    <property type="entry name" value="Ig-like_fold"/>
</dbReference>
<dbReference type="InterPro" id="IPR003598">
    <property type="entry name" value="Ig_sub2"/>
</dbReference>
<dbReference type="PANTHER" id="PTHR11640:SF31">
    <property type="entry name" value="IRREGULAR CHIASM C-ROUGHEST PROTEIN-RELATED"/>
    <property type="match status" value="1"/>
</dbReference>
<name>A0A9D4G2X0_DREPO</name>
<accession>A0A9D4G2X0</accession>
<evidence type="ECO:0000256" key="3">
    <source>
        <dbReference type="ARBA" id="ARBA00023157"/>
    </source>
</evidence>
<evidence type="ECO:0000313" key="8">
    <source>
        <dbReference type="Proteomes" id="UP000828390"/>
    </source>
</evidence>
<comment type="subcellular location">
    <subcellularLocation>
        <location evidence="1">Membrane</location>
        <topology evidence="1">Single-pass type I membrane protein</topology>
    </subcellularLocation>
</comment>
<dbReference type="GO" id="GO:0005886">
    <property type="term" value="C:plasma membrane"/>
    <property type="evidence" value="ECO:0007669"/>
    <property type="project" value="TreeGrafter"/>
</dbReference>
<dbReference type="GO" id="GO:0098609">
    <property type="term" value="P:cell-cell adhesion"/>
    <property type="evidence" value="ECO:0007669"/>
    <property type="project" value="TreeGrafter"/>
</dbReference>
<dbReference type="InterPro" id="IPR003599">
    <property type="entry name" value="Ig_sub"/>
</dbReference>
<dbReference type="Pfam" id="PF08205">
    <property type="entry name" value="C2-set_2"/>
    <property type="match status" value="1"/>
</dbReference>
<protein>
    <recommendedName>
        <fullName evidence="6">Ig-like domain-containing protein</fullName>
    </recommendedName>
</protein>
<dbReference type="Gene3D" id="2.60.40.10">
    <property type="entry name" value="Immunoglobulins"/>
    <property type="match status" value="2"/>
</dbReference>
<dbReference type="PANTHER" id="PTHR11640">
    <property type="entry name" value="NEPHRIN"/>
    <property type="match status" value="1"/>
</dbReference>
<dbReference type="Proteomes" id="UP000828390">
    <property type="component" value="Unassembled WGS sequence"/>
</dbReference>
<evidence type="ECO:0000256" key="2">
    <source>
        <dbReference type="ARBA" id="ARBA00023136"/>
    </source>
</evidence>
<dbReference type="Pfam" id="PF13927">
    <property type="entry name" value="Ig_3"/>
    <property type="match status" value="1"/>
</dbReference>
<dbReference type="GO" id="GO:0050839">
    <property type="term" value="F:cell adhesion molecule binding"/>
    <property type="evidence" value="ECO:0007669"/>
    <property type="project" value="TreeGrafter"/>
</dbReference>
<reference evidence="7" key="1">
    <citation type="journal article" date="2019" name="bioRxiv">
        <title>The Genome of the Zebra Mussel, Dreissena polymorpha: A Resource for Invasive Species Research.</title>
        <authorList>
            <person name="McCartney M.A."/>
            <person name="Auch B."/>
            <person name="Kono T."/>
            <person name="Mallez S."/>
            <person name="Zhang Y."/>
            <person name="Obille A."/>
            <person name="Becker A."/>
            <person name="Abrahante J.E."/>
            <person name="Garbe J."/>
            <person name="Badalamenti J.P."/>
            <person name="Herman A."/>
            <person name="Mangelson H."/>
            <person name="Liachko I."/>
            <person name="Sullivan S."/>
            <person name="Sone E.D."/>
            <person name="Koren S."/>
            <person name="Silverstein K.A.T."/>
            <person name="Beckman K.B."/>
            <person name="Gohl D.M."/>
        </authorList>
    </citation>
    <scope>NUCLEOTIDE SEQUENCE</scope>
    <source>
        <strain evidence="7">Duluth1</strain>
        <tissue evidence="7">Whole animal</tissue>
    </source>
</reference>
<keyword evidence="2" id="KW-0472">Membrane</keyword>
<dbReference type="SMART" id="SM00409">
    <property type="entry name" value="IG"/>
    <property type="match status" value="1"/>
</dbReference>
<dbReference type="EMBL" id="JAIWYP010000006">
    <property type="protein sequence ID" value="KAH3806582.1"/>
    <property type="molecule type" value="Genomic_DNA"/>
</dbReference>
<dbReference type="PROSITE" id="PS50835">
    <property type="entry name" value="IG_LIKE"/>
    <property type="match status" value="1"/>
</dbReference>
<feature type="domain" description="Ig-like" evidence="6">
    <location>
        <begin position="121"/>
        <end position="196"/>
    </location>
</feature>
<dbReference type="AlphaFoldDB" id="A0A9D4G2X0"/>
<evidence type="ECO:0000256" key="4">
    <source>
        <dbReference type="ARBA" id="ARBA00023180"/>
    </source>
</evidence>
<organism evidence="7 8">
    <name type="scientific">Dreissena polymorpha</name>
    <name type="common">Zebra mussel</name>
    <name type="synonym">Mytilus polymorpha</name>
    <dbReference type="NCBI Taxonomy" id="45954"/>
    <lineage>
        <taxon>Eukaryota</taxon>
        <taxon>Metazoa</taxon>
        <taxon>Spiralia</taxon>
        <taxon>Lophotrochozoa</taxon>
        <taxon>Mollusca</taxon>
        <taxon>Bivalvia</taxon>
        <taxon>Autobranchia</taxon>
        <taxon>Heteroconchia</taxon>
        <taxon>Euheterodonta</taxon>
        <taxon>Imparidentia</taxon>
        <taxon>Neoheterodontei</taxon>
        <taxon>Myida</taxon>
        <taxon>Dreissenoidea</taxon>
        <taxon>Dreissenidae</taxon>
        <taxon>Dreissena</taxon>
    </lineage>
</organism>
<evidence type="ECO:0000313" key="7">
    <source>
        <dbReference type="EMBL" id="KAH3806582.1"/>
    </source>
</evidence>
<proteinExistence type="predicted"/>